<dbReference type="Bgee" id="WBGene00043980">
    <property type="expression patterns" value="Expressed in adult organism and 1 other cell type or tissue"/>
</dbReference>
<dbReference type="Reactome" id="R-CEL-8981373">
    <property type="pathway name" value="Intestinal hexose absorption"/>
</dbReference>
<comment type="subcellular location">
    <subcellularLocation>
        <location evidence="1">Membrane</location>
        <topology evidence="1">Multi-pass membrane protein</topology>
    </subcellularLocation>
</comment>
<dbReference type="Reactome" id="R-CEL-6798695">
    <property type="pathway name" value="Neutrophil degranulation"/>
</dbReference>
<dbReference type="eggNOG" id="KOG0569">
    <property type="taxonomic scope" value="Eukaryota"/>
</dbReference>
<organism evidence="7 8">
    <name type="scientific">Caenorhabditis elegans</name>
    <dbReference type="NCBI Taxonomy" id="6239"/>
    <lineage>
        <taxon>Eukaryota</taxon>
        <taxon>Metazoa</taxon>
        <taxon>Ecdysozoa</taxon>
        <taxon>Nematoda</taxon>
        <taxon>Chromadorea</taxon>
        <taxon>Rhabditida</taxon>
        <taxon>Rhabditina</taxon>
        <taxon>Rhabditomorpha</taxon>
        <taxon>Rhabditoidea</taxon>
        <taxon>Rhabditidae</taxon>
        <taxon>Peloderinae</taxon>
        <taxon>Caenorhabditis</taxon>
    </lineage>
</organism>
<dbReference type="GO" id="GO:0015749">
    <property type="term" value="P:monosaccharide transmembrane transport"/>
    <property type="evidence" value="ECO:0000318"/>
    <property type="project" value="GO_Central"/>
</dbReference>
<evidence type="ECO:0000313" key="8">
    <source>
        <dbReference type="Proteomes" id="UP000001940"/>
    </source>
</evidence>
<feature type="transmembrane region" description="Helical" evidence="5">
    <location>
        <begin position="304"/>
        <end position="323"/>
    </location>
</feature>
<dbReference type="InterPro" id="IPR005828">
    <property type="entry name" value="MFS_sugar_transport-like"/>
</dbReference>
<feature type="transmembrane region" description="Helical" evidence="5">
    <location>
        <begin position="404"/>
        <end position="427"/>
    </location>
</feature>
<dbReference type="PROSITE" id="PS50850">
    <property type="entry name" value="MFS"/>
    <property type="match status" value="1"/>
</dbReference>
<dbReference type="InParanoid" id="Q5WRR9"/>
<dbReference type="EMBL" id="BX284606">
    <property type="protein sequence ID" value="CCD69237.2"/>
    <property type="molecule type" value="Genomic_DNA"/>
</dbReference>
<sequence length="521" mass="58461">MKFYVPSNILLMIVLFLLFDVITQIQLITFSVLSEIITEMNNHTLSTHFGIVPTETKLSFVNSIITTSNQVGNALSILLLLPVVDYKGRKFVAVYLRFALIFSTGICHLLAALFQASEVFILGQFLLGVQTSLRFFATQMFIVESSPDNCRGFASASLAFAFVISKLVMFSSSSPSLLGTSDLWFIYPVFEMITATIIFCLMLHLPESPKWLIQQDKLDEAKMSIKFYHGKKCTIDEIVTSFIKERNLTNKNKISLKEVWDNETLREGLKIVFAVLLFLEFDTSYVTSVYTIDFHKSAGFTVQQALNINLIITTVLFPTKFIGTFLLDALGRRPVLAIAGIIQFSRSCLILSVEIIIYAFGSSWLTRIMFVVVESLSPIASATGVNSIRLLLTMELFPSSARTVVGQAKLFGSMLIGTPIVSLFPIINSLFPPIFFVPFVITQLLLGIYLFRHMPETRGRAVYDIIESLDRNVASRAASINEEKTPLIKNRARTFGAKRNSILNTPRSRALTFDHKFDSEI</sequence>
<name>Q5WRR9_CAEEL</name>
<dbReference type="FunCoup" id="Q5WRR9">
    <property type="interactions" value="8"/>
</dbReference>
<dbReference type="OMA" id="VYNTLWY"/>
<dbReference type="Gene3D" id="1.20.1250.20">
    <property type="entry name" value="MFS general substrate transporter like domains"/>
    <property type="match status" value="1"/>
</dbReference>
<evidence type="ECO:0000256" key="2">
    <source>
        <dbReference type="ARBA" id="ARBA00022692"/>
    </source>
</evidence>
<dbReference type="Proteomes" id="UP000001940">
    <property type="component" value="Chromosome X"/>
</dbReference>
<evidence type="ECO:0000259" key="6">
    <source>
        <dbReference type="PROSITE" id="PS50850"/>
    </source>
</evidence>
<feature type="transmembrane region" description="Helical" evidence="5">
    <location>
        <begin position="120"/>
        <end position="141"/>
    </location>
</feature>
<dbReference type="PANTHER" id="PTHR23503">
    <property type="entry name" value="SOLUTE CARRIER FAMILY 2"/>
    <property type="match status" value="1"/>
</dbReference>
<dbReference type="STRING" id="6239.F11D5.7.1"/>
<dbReference type="Reactome" id="R-CEL-422356">
    <property type="pathway name" value="Regulation of insulin secretion"/>
</dbReference>
<keyword evidence="3 5" id="KW-1133">Transmembrane helix</keyword>
<dbReference type="WormBase" id="F11D5.7">
    <property type="protein sequence ID" value="CE50089"/>
    <property type="gene ID" value="WBGene00043980"/>
</dbReference>
<dbReference type="PaxDb" id="6239-F11D5.7"/>
<reference evidence="7 8" key="1">
    <citation type="journal article" date="1998" name="Science">
        <title>Genome sequence of the nematode C. elegans: a platform for investigating biology.</title>
        <authorList>
            <consortium name="The C. elegans sequencing consortium"/>
            <person name="Sulson J.E."/>
            <person name="Waterston R."/>
        </authorList>
    </citation>
    <scope>NUCLEOTIDE SEQUENCE [LARGE SCALE GENOMIC DNA]</scope>
    <source>
        <strain evidence="7 8">Bristol N2</strain>
    </source>
</reference>
<dbReference type="UCSC" id="F11D5.7">
    <property type="organism name" value="c. elegans"/>
</dbReference>
<feature type="transmembrane region" description="Helical" evidence="5">
    <location>
        <begin position="184"/>
        <end position="205"/>
    </location>
</feature>
<feature type="transmembrane region" description="Helical" evidence="5">
    <location>
        <begin position="94"/>
        <end position="114"/>
    </location>
</feature>
<feature type="transmembrane region" description="Helical" evidence="5">
    <location>
        <begin position="153"/>
        <end position="172"/>
    </location>
</feature>
<dbReference type="Reactome" id="R-CEL-5653890">
    <property type="pathway name" value="Lactose synthesis"/>
</dbReference>
<dbReference type="SUPFAM" id="SSF103473">
    <property type="entry name" value="MFS general substrate transporter"/>
    <property type="match status" value="1"/>
</dbReference>
<evidence type="ECO:0000313" key="7">
    <source>
        <dbReference type="EMBL" id="CCD69237.2"/>
    </source>
</evidence>
<proteinExistence type="predicted"/>
<keyword evidence="2 5" id="KW-0812">Transmembrane</keyword>
<dbReference type="GO" id="GO:0015149">
    <property type="term" value="F:hexose transmembrane transporter activity"/>
    <property type="evidence" value="ECO:0000318"/>
    <property type="project" value="GO_Central"/>
</dbReference>
<dbReference type="OrthoDB" id="6612291at2759"/>
<dbReference type="AlphaFoldDB" id="Q5WRR9"/>
<dbReference type="HOGENOM" id="CLU_042713_0_0_1"/>
<dbReference type="PANTHER" id="PTHR23503:SF10">
    <property type="entry name" value="MFS DOMAIN-CONTAINING PROTEIN-RELATED"/>
    <property type="match status" value="1"/>
</dbReference>
<dbReference type="AGR" id="WB:WBGene00043980"/>
<dbReference type="GO" id="GO:0016020">
    <property type="term" value="C:membrane"/>
    <property type="evidence" value="ECO:0000318"/>
    <property type="project" value="GO_Central"/>
</dbReference>
<keyword evidence="4 5" id="KW-0472">Membrane</keyword>
<evidence type="ECO:0000313" key="9">
    <source>
        <dbReference type="WormBase" id="F11D5.7"/>
    </source>
</evidence>
<dbReference type="SMR" id="Q5WRR9"/>
<feature type="transmembrane region" description="Helical" evidence="5">
    <location>
        <begin position="433"/>
        <end position="451"/>
    </location>
</feature>
<dbReference type="InterPro" id="IPR036259">
    <property type="entry name" value="MFS_trans_sf"/>
</dbReference>
<dbReference type="Reactome" id="R-CEL-189200">
    <property type="pathway name" value="Cellular hexose transport"/>
</dbReference>
<dbReference type="InterPro" id="IPR020846">
    <property type="entry name" value="MFS_dom"/>
</dbReference>
<dbReference type="Reactome" id="R-CEL-196836">
    <property type="pathway name" value="Vitamin C (ascorbate) metabolism"/>
</dbReference>
<evidence type="ECO:0000256" key="5">
    <source>
        <dbReference type="SAM" id="Phobius"/>
    </source>
</evidence>
<feature type="domain" description="Major facilitator superfamily (MFS) profile" evidence="6">
    <location>
        <begin position="10"/>
        <end position="458"/>
    </location>
</feature>
<dbReference type="Pfam" id="PF00083">
    <property type="entry name" value="Sugar_tr"/>
    <property type="match status" value="1"/>
</dbReference>
<evidence type="ECO:0000256" key="4">
    <source>
        <dbReference type="ARBA" id="ARBA00023136"/>
    </source>
</evidence>
<feature type="transmembrane region" description="Helical" evidence="5">
    <location>
        <begin position="9"/>
        <end position="33"/>
    </location>
</feature>
<feature type="transmembrane region" description="Helical" evidence="5">
    <location>
        <begin position="335"/>
        <end position="361"/>
    </location>
</feature>
<dbReference type="InterPro" id="IPR045263">
    <property type="entry name" value="GLUT"/>
</dbReference>
<accession>Q5WRR9</accession>
<gene>
    <name evidence="7" type="ORF">CELE_F11D5.7</name>
    <name evidence="7 9" type="ORF">F11D5.7</name>
</gene>
<evidence type="ECO:0000256" key="3">
    <source>
        <dbReference type="ARBA" id="ARBA00022989"/>
    </source>
</evidence>
<keyword evidence="8" id="KW-1185">Reference proteome</keyword>
<evidence type="ECO:0000256" key="1">
    <source>
        <dbReference type="ARBA" id="ARBA00004141"/>
    </source>
</evidence>
<protein>
    <submittedName>
        <fullName evidence="7">Major facilitator superfamily (MFS) profile domain-containing protein</fullName>
    </submittedName>
</protein>